<evidence type="ECO:0000313" key="2">
    <source>
        <dbReference type="EMBL" id="KAJ9636185.1"/>
    </source>
</evidence>
<dbReference type="Proteomes" id="UP001172681">
    <property type="component" value="Unassembled WGS sequence"/>
</dbReference>
<evidence type="ECO:0000256" key="1">
    <source>
        <dbReference type="SAM" id="Phobius"/>
    </source>
</evidence>
<dbReference type="AlphaFoldDB" id="A0AA39CXL9"/>
<keyword evidence="1" id="KW-0812">Transmembrane</keyword>
<feature type="transmembrane region" description="Helical" evidence="1">
    <location>
        <begin position="634"/>
        <end position="653"/>
    </location>
</feature>
<comment type="caution">
    <text evidence="2">The sequence shown here is derived from an EMBL/GenBank/DDBJ whole genome shotgun (WGS) entry which is preliminary data.</text>
</comment>
<keyword evidence="3" id="KW-1185">Reference proteome</keyword>
<gene>
    <name evidence="2" type="ORF">H2204_005457</name>
</gene>
<protein>
    <submittedName>
        <fullName evidence="2">Uncharacterized protein</fullName>
    </submittedName>
</protein>
<name>A0AA39CXL9_9EURO</name>
<evidence type="ECO:0000313" key="3">
    <source>
        <dbReference type="Proteomes" id="UP001172681"/>
    </source>
</evidence>
<proteinExistence type="predicted"/>
<keyword evidence="1" id="KW-0472">Membrane</keyword>
<sequence length="825" mass="93469">MFDIDEKVADSEGSEHVSSGFFENISRRAKKGFKSHKKPRPQADTQTFKPRRANVMSRNGWKLEINEEDVLEVANWNEKFVRGPLVLEDLPKFDDTLNYGIDKEEEKRLVRLEVKRLIKDCVSESPLIFNSDNILGTTKPEAFKIISDFADQILCNLAIVSHDNQLLILEHSRAGIELEKAASQFKLARGTLRRKFQQNEKVKPRIPIRIEPEADNTKVYFALIDYATSSVARVLLRLASSKFWKSVNIAILARWAVKLKVLCHDPVTYARQALSDGEAIIEQLNASEDTEMFRIIRIRIGASRKPEAGGENGYDVHEETDATQLYFSYNGMVRVWLDSIFRSCILGLYSTQWFLTAPSTFEICTVVYEVGLSHSLTTLSADRDGDVFATSQAQSINCIYVVLKLLLEVVEALKRHEQPDNSQEKALVRWRWAEGRKEQHTVEKSLQTSSADEVISTLILLSLSTSYVSDRMLKMISNISVNSEEEDPVFQFAPKHFQAKFVVATADYLSRKRRLGFTDQWYNDPETIPVSGDLFSKRIRAGTQLGLDRTCRQELPLLDQSQPVDTKKEMQVVQQYVKEEKRMQSWVFAETSVTVRCTGYIMAIMVLCALVLGGGLAIPFVVRNEIVGVDPFQITTFTWLIVGAILIVAKTRYVTEWPWHDFLHGRVVCKSVSDLAEVTGVDAQFILTKLLYDERNTTVVTRGPYNGMFSRKPDGLGSDGFSIDVPAQLSTMLVSGFIILKVLSSTGEHLITLDVRKGTELDYAAHDGVDLKYLACLDLGKRDFDDEEEEQSPKPKADRRVLYLVENKVHYTKVLGLYVCDALFG</sequence>
<accession>A0AA39CXL9</accession>
<reference evidence="2" key="1">
    <citation type="submission" date="2022-10" db="EMBL/GenBank/DDBJ databases">
        <title>Culturing micro-colonial fungi from biological soil crusts in the Mojave desert and describing Neophaeococcomyces mojavensis, and introducing the new genera and species Taxawa tesnikishii.</title>
        <authorList>
            <person name="Kurbessoian T."/>
            <person name="Stajich J.E."/>
        </authorList>
    </citation>
    <scope>NUCLEOTIDE SEQUENCE</scope>
    <source>
        <strain evidence="2">TK_35</strain>
    </source>
</reference>
<feature type="transmembrane region" description="Helical" evidence="1">
    <location>
        <begin position="600"/>
        <end position="622"/>
    </location>
</feature>
<organism evidence="2 3">
    <name type="scientific">Knufia peltigerae</name>
    <dbReference type="NCBI Taxonomy" id="1002370"/>
    <lineage>
        <taxon>Eukaryota</taxon>
        <taxon>Fungi</taxon>
        <taxon>Dikarya</taxon>
        <taxon>Ascomycota</taxon>
        <taxon>Pezizomycotina</taxon>
        <taxon>Eurotiomycetes</taxon>
        <taxon>Chaetothyriomycetidae</taxon>
        <taxon>Chaetothyriales</taxon>
        <taxon>Trichomeriaceae</taxon>
        <taxon>Knufia</taxon>
    </lineage>
</organism>
<dbReference type="EMBL" id="JAPDRN010000030">
    <property type="protein sequence ID" value="KAJ9636185.1"/>
    <property type="molecule type" value="Genomic_DNA"/>
</dbReference>
<keyword evidence="1" id="KW-1133">Transmembrane helix</keyword>